<evidence type="ECO:0008006" key="6">
    <source>
        <dbReference type="Google" id="ProtNLM"/>
    </source>
</evidence>
<feature type="region of interest" description="Disordered" evidence="1">
    <location>
        <begin position="1411"/>
        <end position="1445"/>
    </location>
</feature>
<feature type="compositionally biased region" description="Low complexity" evidence="1">
    <location>
        <begin position="1200"/>
        <end position="1211"/>
    </location>
</feature>
<evidence type="ECO:0000313" key="5">
    <source>
        <dbReference type="Proteomes" id="UP000663852"/>
    </source>
</evidence>
<sequence length="1648" mass="191083">MVTNTTSLRRCIEEVSLKNTEYTYPEQAINQAESLKSLSSDLYTDNIRFIYELIQNADDAQAKHIFVTILENEYLIITHDGKGIIAFNKKKDLLLLGKEFNTKDLQGLCGINNGTKKKDLDKTGYKGLGFKAVFGKSNRVIIYSNGEYFQFDSSHRITWRKEWKSIDQETWEKENDRQFTYPWQINPIWTNKQDVPHFLVKFLESKQKDLRVAYAILLHNVVEIHSAISQLKQHAYMFLFLRNISCLTLSTGDTDTISIDRDLGHDLKKVYINRIVDSQWIIKRSEIDIPSDVIDRLSNDAKAPDKLRFTRQAEMFLAAKYKDSTANAAGGIEKLREQDSILFSYLPTNIRDYKFPVLINANFLTNVNREQIHTDSIWNQWLFSVIGDQILQWIKQLVREKKFRCQAYQLIPSKLNLTDNVLSEEFNKSFEMSIKQCNFILNRKNELLKVNEVIMDSTSMSKQPSFINLNAMRQYIVESEESPSEYATNPFTDYDSNLSRIGVKEFTWIECIDMLKSDIFLQTFSIEDNKRMIQYFYRRCTKNTDDPIEKIPFLMDQHNRLQSIKSIYFPAETIGDSGTIDSDDLFLHKSIFSWLNEKNQREIKQWLKNIGVEERTDLAYFRKTIIPNASSYITLKNAISTIKILFTLFRKNAITKKELEDLKKLKLLTTRGTLVAAEQCFFSDQYEPRLLLEDYLAEKEDKFLSFDYISSANCTNENLAEWRQFFAALGIQEELRPITFDRKLTSYEAAGYGFFEKYLSATSPNGRHTVDAFLGLTTISFMQHTKNNYVFANFFWPYVTKNIQAEILTKKITIYWGHSNKPGAIVGTLQDNADYISWFVNNVECIPTTATTCELASNVLVDSKELTDLCSKYMKFTSLSLPKEKIHWQKIFNFKSKLSVIDYFDLLDSIRSDENNLNENLDRVQNVYSHILKEMYYWSSDERQQAKRRAKSSYLLTENMQWKLASDIYLYMEDSRANNGLNDAIPCLQLDSKNRNNLHLKEFLYLFNIKQIKMNDLKLVDAKSSPAEHFRRKLIEISPFLKKWLQVSAVSADAICTIDRKIQQEYAFIESDSLQLFYHQNFVRQTNVYFDSKHKQLYVTRPWDSETTFIDLPNKLCLLLNIQDFDKNLRFLLKGTIEEIRKHFTSNDVEIPTEKDIIILESLPKTDSVIQTKVPLAAETSNSNKPSRSVKNKQTKSIQSKETLSTTNSLKSTNPIPTVSYPFPFHGFMQVPAQLPLEYAGPPTGMWRKPTTSILDHIQLVDISSVANSTPGLFHSIPNITGECDELDLYTGRVGEEMVYQYLLNEHRDHSSSVNVKWLNEIGESHLPYDIVLQKNGKTSYIEVKTTRTYNRHTFPLSINQIETFLLKGTIEEIRKHFTSNDVEIPTEKDIIILESLPKTDSVIQTKVPLAAETSNSNKPSRSVKNKQTKSIQSKETLSTTNSLKSTNPIPTVSYPFPFHGFMQVPAQLPLEYAGPPTGMWRKPTTSILDHIQLVDISSVANSTPGLFHSIPNITGECDELDLYTGRVGEEMVYQYLLNEHRDHSSSVNVKWLNEIGESHLPYDIVLQKNGKTSYIEVKTTRTYNRHTFPLSINQIETFLKLRENYFIYRVYMDEKKFVILDNIRWRLMQKEHLACLLQILPSLPNCN</sequence>
<dbReference type="EMBL" id="CAJNOJ010000180">
    <property type="protein sequence ID" value="CAF1252040.1"/>
    <property type="molecule type" value="Genomic_DNA"/>
</dbReference>
<feature type="domain" description="Protein NO VEIN C-terminal" evidence="2">
    <location>
        <begin position="1295"/>
        <end position="1364"/>
    </location>
</feature>
<feature type="domain" description="Protein NO VEIN C-terminal" evidence="2">
    <location>
        <begin position="1529"/>
        <end position="1617"/>
    </location>
</feature>
<dbReference type="Pfam" id="PF13020">
    <property type="entry name" value="NOV_C"/>
    <property type="match status" value="2"/>
</dbReference>
<dbReference type="OrthoDB" id="1262810at2759"/>
<evidence type="ECO:0000259" key="2">
    <source>
        <dbReference type="Pfam" id="PF13020"/>
    </source>
</evidence>
<dbReference type="NCBIfam" id="NF047352">
    <property type="entry name" value="P_loop_sacsin"/>
    <property type="match status" value="1"/>
</dbReference>
<dbReference type="PANTHER" id="PTHR32387:SF0">
    <property type="entry name" value="PROTEIN NO VEIN"/>
    <property type="match status" value="1"/>
</dbReference>
<organism evidence="4 5">
    <name type="scientific">Adineta ricciae</name>
    <name type="common">Rotifer</name>
    <dbReference type="NCBI Taxonomy" id="249248"/>
    <lineage>
        <taxon>Eukaryota</taxon>
        <taxon>Metazoa</taxon>
        <taxon>Spiralia</taxon>
        <taxon>Gnathifera</taxon>
        <taxon>Rotifera</taxon>
        <taxon>Eurotatoria</taxon>
        <taxon>Bdelloidea</taxon>
        <taxon>Adinetida</taxon>
        <taxon>Adinetidae</taxon>
        <taxon>Adineta</taxon>
    </lineage>
</organism>
<evidence type="ECO:0000259" key="3">
    <source>
        <dbReference type="Pfam" id="PF25794"/>
    </source>
</evidence>
<accession>A0A815A3F2</accession>
<feature type="domain" description="Sacsin/Nov" evidence="3">
    <location>
        <begin position="43"/>
        <end position="254"/>
    </location>
</feature>
<dbReference type="SUPFAM" id="SSF55874">
    <property type="entry name" value="ATPase domain of HSP90 chaperone/DNA topoisomerase II/histidine kinase"/>
    <property type="match status" value="1"/>
</dbReference>
<evidence type="ECO:0000313" key="4">
    <source>
        <dbReference type="EMBL" id="CAF1252040.1"/>
    </source>
</evidence>
<dbReference type="InterPro" id="IPR058210">
    <property type="entry name" value="SACS/Nov_dom"/>
</dbReference>
<dbReference type="InterPro" id="IPR052957">
    <property type="entry name" value="Auxin_embryo_med"/>
</dbReference>
<reference evidence="4" key="1">
    <citation type="submission" date="2021-02" db="EMBL/GenBank/DDBJ databases">
        <authorList>
            <person name="Nowell W R."/>
        </authorList>
    </citation>
    <scope>NUCLEOTIDE SEQUENCE</scope>
</reference>
<comment type="caution">
    <text evidence="4">The sequence shown here is derived from an EMBL/GenBank/DDBJ whole genome shotgun (WGS) entry which is preliminary data.</text>
</comment>
<dbReference type="Pfam" id="PF25794">
    <property type="entry name" value="SACS"/>
    <property type="match status" value="1"/>
</dbReference>
<dbReference type="Gene3D" id="3.30.565.10">
    <property type="entry name" value="Histidine kinase-like ATPase, C-terminal domain"/>
    <property type="match status" value="1"/>
</dbReference>
<protein>
    <recommendedName>
        <fullName evidence="6">Protein NO VEIN C-terminal domain-containing protein</fullName>
    </recommendedName>
</protein>
<feature type="compositionally biased region" description="Low complexity" evidence="1">
    <location>
        <begin position="1434"/>
        <end position="1445"/>
    </location>
</feature>
<dbReference type="InterPro" id="IPR036890">
    <property type="entry name" value="HATPase_C_sf"/>
</dbReference>
<name>A0A815A3F2_ADIRI</name>
<proteinExistence type="predicted"/>
<dbReference type="Proteomes" id="UP000663852">
    <property type="component" value="Unassembled WGS sequence"/>
</dbReference>
<dbReference type="PANTHER" id="PTHR32387">
    <property type="entry name" value="WU:FJ29H11"/>
    <property type="match status" value="1"/>
</dbReference>
<gene>
    <name evidence="4" type="ORF">EDS130_LOCUS28031</name>
</gene>
<feature type="region of interest" description="Disordered" evidence="1">
    <location>
        <begin position="1177"/>
        <end position="1211"/>
    </location>
</feature>
<evidence type="ECO:0000256" key="1">
    <source>
        <dbReference type="SAM" id="MobiDB-lite"/>
    </source>
</evidence>
<dbReference type="InterPro" id="IPR024975">
    <property type="entry name" value="NOV_C"/>
</dbReference>